<organism evidence="15 16">
    <name type="scientific">Rhizosphaericola mali</name>
    <dbReference type="NCBI Taxonomy" id="2545455"/>
    <lineage>
        <taxon>Bacteria</taxon>
        <taxon>Pseudomonadati</taxon>
        <taxon>Bacteroidota</taxon>
        <taxon>Chitinophagia</taxon>
        <taxon>Chitinophagales</taxon>
        <taxon>Chitinophagaceae</taxon>
        <taxon>Rhizosphaericola</taxon>
    </lineage>
</organism>
<keyword evidence="10" id="KW-0119">Carbohydrate metabolism</keyword>
<name>A0A5P2G1T9_9BACT</name>
<evidence type="ECO:0000256" key="1">
    <source>
        <dbReference type="ARBA" id="ARBA00006566"/>
    </source>
</evidence>
<dbReference type="GO" id="GO:0005524">
    <property type="term" value="F:ATP binding"/>
    <property type="evidence" value="ECO:0007669"/>
    <property type="project" value="UniProtKB-UniRule"/>
</dbReference>
<keyword evidence="3 15" id="KW-0808">Transferase</keyword>
<feature type="domain" description="Galactokinase N-terminal" evidence="14">
    <location>
        <begin position="16"/>
        <end position="56"/>
    </location>
</feature>
<dbReference type="InterPro" id="IPR014721">
    <property type="entry name" value="Ribsml_uS5_D2-typ_fold_subgr"/>
</dbReference>
<dbReference type="InterPro" id="IPR000705">
    <property type="entry name" value="Galactokinase"/>
</dbReference>
<evidence type="ECO:0000256" key="10">
    <source>
        <dbReference type="ARBA" id="ARBA00023277"/>
    </source>
</evidence>
<accession>A0A5P2G1T9</accession>
<keyword evidence="6 15" id="KW-0418">Kinase</keyword>
<evidence type="ECO:0000313" key="15">
    <source>
        <dbReference type="EMBL" id="QES87810.1"/>
    </source>
</evidence>
<evidence type="ECO:0000256" key="11">
    <source>
        <dbReference type="NCBIfam" id="TIGR00131"/>
    </source>
</evidence>
<dbReference type="PANTHER" id="PTHR10457:SF7">
    <property type="entry name" value="GALACTOKINASE-RELATED"/>
    <property type="match status" value="1"/>
</dbReference>
<evidence type="ECO:0000256" key="5">
    <source>
        <dbReference type="ARBA" id="ARBA00022741"/>
    </source>
</evidence>
<keyword evidence="4" id="KW-0479">Metal-binding</keyword>
<feature type="domain" description="GHMP kinase N-terminal" evidence="12">
    <location>
        <begin position="91"/>
        <end position="178"/>
    </location>
</feature>
<keyword evidence="9" id="KW-0299">Galactose metabolism</keyword>
<dbReference type="Gene3D" id="3.30.70.890">
    <property type="entry name" value="GHMP kinase, C-terminal domain"/>
    <property type="match status" value="1"/>
</dbReference>
<dbReference type="Pfam" id="PF10509">
    <property type="entry name" value="GalKase_gal_bdg"/>
    <property type="match status" value="1"/>
</dbReference>
<dbReference type="NCBIfam" id="TIGR00131">
    <property type="entry name" value="gal_kin"/>
    <property type="match status" value="1"/>
</dbReference>
<feature type="domain" description="GHMP kinase C-terminal" evidence="13">
    <location>
        <begin position="285"/>
        <end position="362"/>
    </location>
</feature>
<dbReference type="InterPro" id="IPR006204">
    <property type="entry name" value="GHMP_kinase_N_dom"/>
</dbReference>
<dbReference type="PROSITE" id="PS00627">
    <property type="entry name" value="GHMP_KINASES_ATP"/>
    <property type="match status" value="1"/>
</dbReference>
<dbReference type="RefSeq" id="WP_131328697.1">
    <property type="nucleotide sequence ID" value="NZ_CP044016.1"/>
</dbReference>
<dbReference type="PIRSF" id="PIRSF000530">
    <property type="entry name" value="Galactokinase"/>
    <property type="match status" value="1"/>
</dbReference>
<keyword evidence="5" id="KW-0547">Nucleotide-binding</keyword>
<dbReference type="FunFam" id="3.30.230.10:FF:000017">
    <property type="entry name" value="Galactokinase"/>
    <property type="match status" value="1"/>
</dbReference>
<gene>
    <name evidence="15" type="ORF">E0W69_003715</name>
</gene>
<keyword evidence="7" id="KW-0067">ATP-binding</keyword>
<evidence type="ECO:0000256" key="4">
    <source>
        <dbReference type="ARBA" id="ARBA00022723"/>
    </source>
</evidence>
<dbReference type="FunFam" id="3.30.70.890:FF:000001">
    <property type="entry name" value="Galactokinase"/>
    <property type="match status" value="1"/>
</dbReference>
<dbReference type="SUPFAM" id="SSF55060">
    <property type="entry name" value="GHMP Kinase, C-terminal domain"/>
    <property type="match status" value="1"/>
</dbReference>
<dbReference type="InterPro" id="IPR020568">
    <property type="entry name" value="Ribosomal_Su5_D2-typ_SF"/>
</dbReference>
<evidence type="ECO:0000256" key="3">
    <source>
        <dbReference type="ARBA" id="ARBA00022679"/>
    </source>
</evidence>
<dbReference type="EC" id="2.7.1.6" evidence="11"/>
<dbReference type="Pfam" id="PF08544">
    <property type="entry name" value="GHMP_kinases_C"/>
    <property type="match status" value="1"/>
</dbReference>
<dbReference type="EMBL" id="CP044016">
    <property type="protein sequence ID" value="QES87810.1"/>
    <property type="molecule type" value="Genomic_DNA"/>
</dbReference>
<dbReference type="GO" id="GO:0046872">
    <property type="term" value="F:metal ion binding"/>
    <property type="evidence" value="ECO:0007669"/>
    <property type="project" value="UniProtKB-KW"/>
</dbReference>
<dbReference type="InterPro" id="IPR006206">
    <property type="entry name" value="Mevalonate/galactokinase"/>
</dbReference>
<dbReference type="SUPFAM" id="SSF54211">
    <property type="entry name" value="Ribosomal protein S5 domain 2-like"/>
    <property type="match status" value="1"/>
</dbReference>
<dbReference type="OrthoDB" id="250531at2"/>
<dbReference type="InterPro" id="IPR036554">
    <property type="entry name" value="GHMP_kinase_C_sf"/>
</dbReference>
<dbReference type="InterPro" id="IPR006203">
    <property type="entry name" value="GHMP_knse_ATP-bd_CS"/>
</dbReference>
<dbReference type="PRINTS" id="PR00473">
    <property type="entry name" value="GALCTOKINASE"/>
</dbReference>
<keyword evidence="8" id="KW-0460">Magnesium</keyword>
<comment type="similarity">
    <text evidence="1">Belongs to the GHMP kinase family. GalK subfamily.</text>
</comment>
<keyword evidence="2" id="KW-0963">Cytoplasm</keyword>
<dbReference type="InterPro" id="IPR019539">
    <property type="entry name" value="GalKase_N"/>
</dbReference>
<dbReference type="GO" id="GO:0004335">
    <property type="term" value="F:galactokinase activity"/>
    <property type="evidence" value="ECO:0007669"/>
    <property type="project" value="UniProtKB-UniRule"/>
</dbReference>
<dbReference type="Pfam" id="PF00288">
    <property type="entry name" value="GHMP_kinases_N"/>
    <property type="match status" value="1"/>
</dbReference>
<dbReference type="PROSITE" id="PS00106">
    <property type="entry name" value="GALACTOKINASE"/>
    <property type="match status" value="1"/>
</dbReference>
<evidence type="ECO:0000256" key="9">
    <source>
        <dbReference type="ARBA" id="ARBA00023144"/>
    </source>
</evidence>
<evidence type="ECO:0000259" key="13">
    <source>
        <dbReference type="Pfam" id="PF08544"/>
    </source>
</evidence>
<dbReference type="InterPro" id="IPR013750">
    <property type="entry name" value="GHMP_kinase_C_dom"/>
</dbReference>
<protein>
    <recommendedName>
        <fullName evidence="11">Galactokinase</fullName>
        <ecNumber evidence="11">2.7.1.6</ecNumber>
    </recommendedName>
</protein>
<reference evidence="15 16" key="1">
    <citation type="submission" date="2019-09" db="EMBL/GenBank/DDBJ databases">
        <title>Complete genome sequence of Arachidicoccus sp. B3-10 isolated from apple orchard soil.</title>
        <authorList>
            <person name="Kim H.S."/>
            <person name="Han K.-I."/>
            <person name="Suh M.K."/>
            <person name="Lee K.C."/>
            <person name="Eom M.K."/>
            <person name="Kim J.-S."/>
            <person name="Kang S.W."/>
            <person name="Sin Y."/>
            <person name="Lee J.-S."/>
        </authorList>
    </citation>
    <scope>NUCLEOTIDE SEQUENCE [LARGE SCALE GENOMIC DNA]</scope>
    <source>
        <strain evidence="15 16">B3-10</strain>
    </source>
</reference>
<evidence type="ECO:0000259" key="14">
    <source>
        <dbReference type="Pfam" id="PF10509"/>
    </source>
</evidence>
<evidence type="ECO:0000256" key="8">
    <source>
        <dbReference type="ARBA" id="ARBA00022842"/>
    </source>
</evidence>
<dbReference type="InterPro" id="IPR019741">
    <property type="entry name" value="Galactokinase_CS"/>
</dbReference>
<evidence type="ECO:0000256" key="7">
    <source>
        <dbReference type="ARBA" id="ARBA00022840"/>
    </source>
</evidence>
<evidence type="ECO:0000256" key="2">
    <source>
        <dbReference type="ARBA" id="ARBA00022490"/>
    </source>
</evidence>
<sequence length="386" mass="43409">MEIAEKIPSNLQSYIKENSIISASPGRINLIGEHTDYNNGFVLPAAIDKYAYIVLTPREDNKIILNSLDFNDSYSTDTDTLKKCDTTLWPNYLLGVAKEFKDRYITLKGFEATLTGRVPAGSGLSSSAAIECAMAFALNDYLQANIERIELTKMSQSAENNFVGMNCGIMDQFASMFGENDSLIQLDCRDLSYKYIPFKLDHYSVLLLDTNVKHSLASSEYNTRRKECEEGVAKIKTNYPEVESLRDATMEMLNNSIEDNTSAVYRRCKYVIGEIQRLQDACEDLMHDNLKAFGEKMFITHEGLSKDYEVSCEELDYFVEFVKNNPDVLGARMMGGGFGGCTINIVENKAIQSLVDSLTKAYHEKYGKELKYYIANISQGAHIIAD</sequence>
<dbReference type="AlphaFoldDB" id="A0A5P2G1T9"/>
<dbReference type="NCBIfam" id="NF003705">
    <property type="entry name" value="PRK05322.1"/>
    <property type="match status" value="1"/>
</dbReference>
<dbReference type="PANTHER" id="PTHR10457">
    <property type="entry name" value="MEVALONATE KINASE/GALACTOKINASE"/>
    <property type="match status" value="1"/>
</dbReference>
<evidence type="ECO:0000313" key="16">
    <source>
        <dbReference type="Proteomes" id="UP000292424"/>
    </source>
</evidence>
<dbReference type="KEGG" id="arac:E0W69_003715"/>
<proteinExistence type="inferred from homology"/>
<dbReference type="Gene3D" id="3.30.230.10">
    <property type="match status" value="1"/>
</dbReference>
<dbReference type="GO" id="GO:0005829">
    <property type="term" value="C:cytosol"/>
    <property type="evidence" value="ECO:0007669"/>
    <property type="project" value="TreeGrafter"/>
</dbReference>
<evidence type="ECO:0000256" key="6">
    <source>
        <dbReference type="ARBA" id="ARBA00022777"/>
    </source>
</evidence>
<dbReference type="GO" id="GO:0006012">
    <property type="term" value="P:galactose metabolic process"/>
    <property type="evidence" value="ECO:0007669"/>
    <property type="project" value="UniProtKB-UniRule"/>
</dbReference>
<dbReference type="PRINTS" id="PR00959">
    <property type="entry name" value="MEVGALKINASE"/>
</dbReference>
<evidence type="ECO:0000259" key="12">
    <source>
        <dbReference type="Pfam" id="PF00288"/>
    </source>
</evidence>
<keyword evidence="16" id="KW-1185">Reference proteome</keyword>
<dbReference type="Proteomes" id="UP000292424">
    <property type="component" value="Chromosome"/>
</dbReference>